<proteinExistence type="predicted"/>
<dbReference type="PANTHER" id="PTHR43415">
    <property type="entry name" value="SPERMIDINE N(1)-ACETYLTRANSFERASE"/>
    <property type="match status" value="1"/>
</dbReference>
<dbReference type="PANTHER" id="PTHR43415:SF3">
    <property type="entry name" value="GNAT-FAMILY ACETYLTRANSFERASE"/>
    <property type="match status" value="1"/>
</dbReference>
<feature type="domain" description="N-acetyltransferase" evidence="1">
    <location>
        <begin position="6"/>
        <end position="148"/>
    </location>
</feature>
<evidence type="ECO:0000313" key="2">
    <source>
        <dbReference type="EMBL" id="KAK4542055.1"/>
    </source>
</evidence>
<dbReference type="EMBL" id="JAVFHQ010000045">
    <property type="protein sequence ID" value="KAK4542055.1"/>
    <property type="molecule type" value="Genomic_DNA"/>
</dbReference>
<protein>
    <recommendedName>
        <fullName evidence="1">N-acetyltransferase domain-containing protein</fullName>
    </recommendedName>
</protein>
<sequence length="167" mass="19185">MFETNRLLLRGVDPDADLTTLMQWFNDAERSTLMISGPIVPTSREQAKAAFQPRPDGLNLPFFAICEKQADRTYPLQLEPGEDYIKACGPAIGLLNFQPKAFDYKNRIATLGLTISDVRHRGKGYGREVLEWGLEYAFMELGLHRMSLEMGMLEEEWMELREKLQQK</sequence>
<evidence type="ECO:0000259" key="1">
    <source>
        <dbReference type="Pfam" id="PF13302"/>
    </source>
</evidence>
<organism evidence="2 3">
    <name type="scientific">Oleoguttula mirabilis</name>
    <dbReference type="NCBI Taxonomy" id="1507867"/>
    <lineage>
        <taxon>Eukaryota</taxon>
        <taxon>Fungi</taxon>
        <taxon>Dikarya</taxon>
        <taxon>Ascomycota</taxon>
        <taxon>Pezizomycotina</taxon>
        <taxon>Dothideomycetes</taxon>
        <taxon>Dothideomycetidae</taxon>
        <taxon>Mycosphaerellales</taxon>
        <taxon>Teratosphaeriaceae</taxon>
        <taxon>Oleoguttula</taxon>
    </lineage>
</organism>
<evidence type="ECO:0000313" key="3">
    <source>
        <dbReference type="Proteomes" id="UP001324427"/>
    </source>
</evidence>
<comment type="caution">
    <text evidence="2">The sequence shown here is derived from an EMBL/GenBank/DDBJ whole genome shotgun (WGS) entry which is preliminary data.</text>
</comment>
<dbReference type="Gene3D" id="3.40.630.30">
    <property type="match status" value="1"/>
</dbReference>
<dbReference type="SUPFAM" id="SSF55729">
    <property type="entry name" value="Acyl-CoA N-acyltransferases (Nat)"/>
    <property type="match status" value="1"/>
</dbReference>
<name>A0AAV9JAX9_9PEZI</name>
<gene>
    <name evidence="2" type="ORF">LTR36_007086</name>
</gene>
<dbReference type="InterPro" id="IPR016181">
    <property type="entry name" value="Acyl_CoA_acyltransferase"/>
</dbReference>
<dbReference type="Proteomes" id="UP001324427">
    <property type="component" value="Unassembled WGS sequence"/>
</dbReference>
<dbReference type="InterPro" id="IPR000182">
    <property type="entry name" value="GNAT_dom"/>
</dbReference>
<dbReference type="CDD" id="cd04301">
    <property type="entry name" value="NAT_SF"/>
    <property type="match status" value="1"/>
</dbReference>
<dbReference type="GO" id="GO:0016747">
    <property type="term" value="F:acyltransferase activity, transferring groups other than amino-acyl groups"/>
    <property type="evidence" value="ECO:0007669"/>
    <property type="project" value="InterPro"/>
</dbReference>
<dbReference type="Pfam" id="PF13302">
    <property type="entry name" value="Acetyltransf_3"/>
    <property type="match status" value="1"/>
</dbReference>
<keyword evidence="3" id="KW-1185">Reference proteome</keyword>
<dbReference type="AlphaFoldDB" id="A0AAV9JAX9"/>
<accession>A0AAV9JAX9</accession>
<reference evidence="2 3" key="1">
    <citation type="submission" date="2021-11" db="EMBL/GenBank/DDBJ databases">
        <title>Black yeast isolated from Biological Soil Crust.</title>
        <authorList>
            <person name="Kurbessoian T."/>
        </authorList>
    </citation>
    <scope>NUCLEOTIDE SEQUENCE [LARGE SCALE GENOMIC DNA]</scope>
    <source>
        <strain evidence="2 3">CCFEE 5522</strain>
    </source>
</reference>